<dbReference type="Proteomes" id="UP000051952">
    <property type="component" value="Unassembled WGS sequence"/>
</dbReference>
<evidence type="ECO:0000259" key="1">
    <source>
        <dbReference type="PROSITE" id="PS50042"/>
    </source>
</evidence>
<dbReference type="PROSITE" id="PS50042">
    <property type="entry name" value="CNMP_BINDING_3"/>
    <property type="match status" value="1"/>
</dbReference>
<reference evidence="3" key="1">
    <citation type="submission" date="2015-09" db="EMBL/GenBank/DDBJ databases">
        <authorList>
            <consortium name="Pathogen Informatics"/>
        </authorList>
    </citation>
    <scope>NUCLEOTIDE SEQUENCE [LARGE SCALE GENOMIC DNA]</scope>
    <source>
        <strain evidence="3">Lake Konstanz</strain>
    </source>
</reference>
<evidence type="ECO:0000313" key="2">
    <source>
        <dbReference type="EMBL" id="CUG86345.1"/>
    </source>
</evidence>
<protein>
    <recommendedName>
        <fullName evidence="1">Cyclic nucleotide-binding domain-containing protein</fullName>
    </recommendedName>
</protein>
<feature type="domain" description="Cyclic nucleotide-binding" evidence="1">
    <location>
        <begin position="177"/>
        <end position="263"/>
    </location>
</feature>
<dbReference type="Gene3D" id="2.60.120.10">
    <property type="entry name" value="Jelly Rolls"/>
    <property type="match status" value="1"/>
</dbReference>
<proteinExistence type="predicted"/>
<dbReference type="InterPro" id="IPR000595">
    <property type="entry name" value="cNMP-bd_dom"/>
</dbReference>
<gene>
    <name evidence="2" type="ORF">BSAL_92665</name>
</gene>
<name>A0A0S4JBW0_BODSA</name>
<dbReference type="InterPro" id="IPR014710">
    <property type="entry name" value="RmlC-like_jellyroll"/>
</dbReference>
<dbReference type="SUPFAM" id="SSF51206">
    <property type="entry name" value="cAMP-binding domain-like"/>
    <property type="match status" value="1"/>
</dbReference>
<dbReference type="VEuPathDB" id="TriTrypDB:BSAL_92665"/>
<dbReference type="InterPro" id="IPR018490">
    <property type="entry name" value="cNMP-bd_dom_sf"/>
</dbReference>
<sequence length="263" mass="29157">MRGGKHGPGAGSIHSSVADHSLLMPEESDGEELLSLTSVGSCASMNSLLRHVPDAKEKDRRAKTKDRVVQMHHAEVERRQQELAAKGARQEEKKRIHEENVVLALRAAAWAPIVAFLSRRGCWPLQEARAERRQALAEVYGSYVYIRARRVLREVRARMALPFLHKPTASALRADRMLSLFPDAHLWHLIDNMTLRYYFPNETIVFGGCGDEDECFVLARGTADVMVNGQCVFTLANPNAVFGSIGMISGEPRTATVAARGEA</sequence>
<accession>A0A0S4JBW0</accession>
<dbReference type="CDD" id="cd00038">
    <property type="entry name" value="CAP_ED"/>
    <property type="match status" value="1"/>
</dbReference>
<organism evidence="2 3">
    <name type="scientific">Bodo saltans</name>
    <name type="common">Flagellated protozoan</name>
    <dbReference type="NCBI Taxonomy" id="75058"/>
    <lineage>
        <taxon>Eukaryota</taxon>
        <taxon>Discoba</taxon>
        <taxon>Euglenozoa</taxon>
        <taxon>Kinetoplastea</taxon>
        <taxon>Metakinetoplastina</taxon>
        <taxon>Eubodonida</taxon>
        <taxon>Bodonidae</taxon>
        <taxon>Bodo</taxon>
    </lineage>
</organism>
<dbReference type="AlphaFoldDB" id="A0A0S4JBW0"/>
<keyword evidence="3" id="KW-1185">Reference proteome</keyword>
<evidence type="ECO:0000313" key="3">
    <source>
        <dbReference type="Proteomes" id="UP000051952"/>
    </source>
</evidence>
<dbReference type="EMBL" id="CYKH01001277">
    <property type="protein sequence ID" value="CUG86345.1"/>
    <property type="molecule type" value="Genomic_DNA"/>
</dbReference>
<feature type="non-terminal residue" evidence="2">
    <location>
        <position position="263"/>
    </location>
</feature>